<accession>A0A2W2BJX8</accession>
<keyword evidence="1" id="KW-0175">Coiled coil</keyword>
<dbReference type="EMBL" id="QKTW01000010">
    <property type="protein sequence ID" value="PZF73756.1"/>
    <property type="molecule type" value="Genomic_DNA"/>
</dbReference>
<dbReference type="Proteomes" id="UP000248745">
    <property type="component" value="Unassembled WGS sequence"/>
</dbReference>
<keyword evidence="3" id="KW-1185">Reference proteome</keyword>
<feature type="coiled-coil region" evidence="1">
    <location>
        <begin position="269"/>
        <end position="303"/>
    </location>
</feature>
<gene>
    <name evidence="2" type="ORF">DN068_07095</name>
</gene>
<sequence length="483" mass="53926">MLALASSAVYGQEEATEVYYGKRYLDLNIRSLDKYSKRLARQQDHLLRQLKKKETKLQHQLRHSDSAACARLKNQPLSYDSISRLANADSNAAVAKMGRRRNAVFDSLKGVVNFVQTKSSMLPEGAASTASYSTELQSLQQKISYRDYLNELIAQRTNNLKSIVGNNDLSSFAGIQKDVFYGKARMNTWKQVAEDPSKLEEKALEYLQGSEGFDKTISQSTAVGGMQAGMNASDLEKMGYQTKDQLNKALQQKFGNNIGQVQNMMGGQVADWQNKAHDVTAKVKDAKQQVADTKGQLTSVKSQIKAPSVPLNKNPMRGLPFWKRLEKQYNWQTTRATPAGEPAMIQGAVMVGYRQTPKFSYGIGTALNIGMGQDWNHIKFSFQGLSLRSYLQYKFIYGIGAYGGYERTYKESAFVGNPTDLPSFGGAGGGHNTTNYNESILLGLTKSYKLNSKWNGQIQVMYDVWWKEKGMNSPIVLRFATTN</sequence>
<evidence type="ECO:0000256" key="1">
    <source>
        <dbReference type="SAM" id="Coils"/>
    </source>
</evidence>
<protein>
    <submittedName>
        <fullName evidence="2">Uncharacterized protein</fullName>
    </submittedName>
</protein>
<reference evidence="2 3" key="1">
    <citation type="submission" date="2018-06" db="EMBL/GenBank/DDBJ databases">
        <title>Mucibacter soli gen. nov., sp. nov., a new member of the family Chitinophagaceae producing mucin.</title>
        <authorList>
            <person name="Kim M.-K."/>
            <person name="Park S."/>
            <person name="Kim T.-S."/>
            <person name="Joung Y."/>
            <person name="Han J.-H."/>
            <person name="Kim S.B."/>
        </authorList>
    </citation>
    <scope>NUCLEOTIDE SEQUENCE [LARGE SCALE GENOMIC DNA]</scope>
    <source>
        <strain evidence="2 3">R1-15</strain>
    </source>
</reference>
<evidence type="ECO:0000313" key="2">
    <source>
        <dbReference type="EMBL" id="PZF73756.1"/>
    </source>
</evidence>
<name>A0A2W2BJX8_9BACT</name>
<evidence type="ECO:0000313" key="3">
    <source>
        <dbReference type="Proteomes" id="UP000248745"/>
    </source>
</evidence>
<proteinExistence type="predicted"/>
<dbReference type="AlphaFoldDB" id="A0A2W2BJX8"/>
<organism evidence="2 3">
    <name type="scientific">Taibaiella soli</name>
    <dbReference type="NCBI Taxonomy" id="1649169"/>
    <lineage>
        <taxon>Bacteria</taxon>
        <taxon>Pseudomonadati</taxon>
        <taxon>Bacteroidota</taxon>
        <taxon>Chitinophagia</taxon>
        <taxon>Chitinophagales</taxon>
        <taxon>Chitinophagaceae</taxon>
        <taxon>Taibaiella</taxon>
    </lineage>
</organism>
<comment type="caution">
    <text evidence="2">The sequence shown here is derived from an EMBL/GenBank/DDBJ whole genome shotgun (WGS) entry which is preliminary data.</text>
</comment>